<comment type="caution">
    <text evidence="4">The sequence shown here is derived from an EMBL/GenBank/DDBJ whole genome shotgun (WGS) entry which is preliminary data.</text>
</comment>
<feature type="domain" description="Response regulatory" evidence="3">
    <location>
        <begin position="12"/>
        <end position="121"/>
    </location>
</feature>
<dbReference type="AlphaFoldDB" id="A0A4S1WQL5"/>
<dbReference type="Pfam" id="PF00072">
    <property type="entry name" value="Response_reg"/>
    <property type="match status" value="1"/>
</dbReference>
<dbReference type="RefSeq" id="WP_135981638.1">
    <property type="nucleotide sequence ID" value="NZ_JAASQM010000001.1"/>
</dbReference>
<protein>
    <submittedName>
        <fullName evidence="4">Response regulator</fullName>
    </submittedName>
</protein>
<evidence type="ECO:0000256" key="1">
    <source>
        <dbReference type="ARBA" id="ARBA00022553"/>
    </source>
</evidence>
<dbReference type="SMART" id="SM00448">
    <property type="entry name" value="REC"/>
    <property type="match status" value="1"/>
</dbReference>
<dbReference type="EMBL" id="SRXU01000001">
    <property type="protein sequence ID" value="TGX45634.1"/>
    <property type="molecule type" value="Genomic_DNA"/>
</dbReference>
<dbReference type="InterPro" id="IPR011006">
    <property type="entry name" value="CheY-like_superfamily"/>
</dbReference>
<proteinExistence type="predicted"/>
<dbReference type="PANTHER" id="PTHR44591">
    <property type="entry name" value="STRESS RESPONSE REGULATOR PROTEIN 1"/>
    <property type="match status" value="1"/>
</dbReference>
<dbReference type="GO" id="GO:0000160">
    <property type="term" value="P:phosphorelay signal transduction system"/>
    <property type="evidence" value="ECO:0007669"/>
    <property type="project" value="InterPro"/>
</dbReference>
<name>A0A4S1WQL5_9SPHN</name>
<reference evidence="4 5" key="1">
    <citation type="submission" date="2019-04" db="EMBL/GenBank/DDBJ databases">
        <title>Sphingomonas psychrotolerans sp. nov., isolated from soil in the Tianshan Mountains, Xinjiang, China.</title>
        <authorList>
            <person name="Luo Y."/>
            <person name="Sheng H."/>
        </authorList>
    </citation>
    <scope>NUCLEOTIDE SEQUENCE [LARGE SCALE GENOMIC DNA]</scope>
    <source>
        <strain evidence="4 5">KIS18-15</strain>
    </source>
</reference>
<dbReference type="PANTHER" id="PTHR44591:SF21">
    <property type="entry name" value="TWO-COMPONENT RESPONSE REGULATOR"/>
    <property type="match status" value="1"/>
</dbReference>
<dbReference type="Gene3D" id="3.40.50.2300">
    <property type="match status" value="1"/>
</dbReference>
<sequence length="143" mass="15465">MLFVKKKRLIERVLLVEDEPLVAFDTEHFLTHEGFEIVATLDSVAEALAAIEDDAAIDLVLVDVELVDGSGVEVARAAHARGMRVVFVTGNCPGEARKLAAGCLSKPYPQRDLLAAIAAIEAVIEGRKPPRRLPASFSLFVES</sequence>
<organism evidence="4 5">
    <name type="scientific">Sphingomonas naasensis</name>
    <dbReference type="NCBI Taxonomy" id="1344951"/>
    <lineage>
        <taxon>Bacteria</taxon>
        <taxon>Pseudomonadati</taxon>
        <taxon>Pseudomonadota</taxon>
        <taxon>Alphaproteobacteria</taxon>
        <taxon>Sphingomonadales</taxon>
        <taxon>Sphingomonadaceae</taxon>
        <taxon>Sphingomonas</taxon>
    </lineage>
</organism>
<dbReference type="SUPFAM" id="SSF52172">
    <property type="entry name" value="CheY-like"/>
    <property type="match status" value="1"/>
</dbReference>
<dbReference type="InterPro" id="IPR050595">
    <property type="entry name" value="Bact_response_regulator"/>
</dbReference>
<keyword evidence="1 2" id="KW-0597">Phosphoprotein</keyword>
<accession>A0A4S1WQL5</accession>
<dbReference type="PROSITE" id="PS50110">
    <property type="entry name" value="RESPONSE_REGULATORY"/>
    <property type="match status" value="1"/>
</dbReference>
<gene>
    <name evidence="4" type="ORF">E5A74_00170</name>
</gene>
<evidence type="ECO:0000256" key="2">
    <source>
        <dbReference type="PROSITE-ProRule" id="PRU00169"/>
    </source>
</evidence>
<evidence type="ECO:0000313" key="5">
    <source>
        <dbReference type="Proteomes" id="UP000309848"/>
    </source>
</evidence>
<evidence type="ECO:0000259" key="3">
    <source>
        <dbReference type="PROSITE" id="PS50110"/>
    </source>
</evidence>
<feature type="modified residue" description="4-aspartylphosphate" evidence="2">
    <location>
        <position position="63"/>
    </location>
</feature>
<keyword evidence="5" id="KW-1185">Reference proteome</keyword>
<dbReference type="InterPro" id="IPR001789">
    <property type="entry name" value="Sig_transdc_resp-reg_receiver"/>
</dbReference>
<evidence type="ECO:0000313" key="4">
    <source>
        <dbReference type="EMBL" id="TGX45634.1"/>
    </source>
</evidence>
<dbReference type="Proteomes" id="UP000309848">
    <property type="component" value="Unassembled WGS sequence"/>
</dbReference>
<dbReference type="OrthoDB" id="7471842at2"/>